<accession>A0AAD3DZH9</accession>
<feature type="non-terminal residue" evidence="3">
    <location>
        <position position="267"/>
    </location>
</feature>
<feature type="region of interest" description="Disordered" evidence="1">
    <location>
        <begin position="169"/>
        <end position="198"/>
    </location>
</feature>
<feature type="domain" description="BAH" evidence="2">
    <location>
        <begin position="47"/>
        <end position="195"/>
    </location>
</feature>
<comment type="caution">
    <text evidence="3">The sequence shown here is derived from an EMBL/GenBank/DDBJ whole genome shotgun (WGS) entry which is preliminary data.</text>
</comment>
<dbReference type="EMBL" id="BMAR01000024">
    <property type="protein sequence ID" value="GFR48601.1"/>
    <property type="molecule type" value="Genomic_DNA"/>
</dbReference>
<evidence type="ECO:0000313" key="3">
    <source>
        <dbReference type="EMBL" id="GFR48601.1"/>
    </source>
</evidence>
<gene>
    <name evidence="3" type="ORF">Agub_g10507</name>
</gene>
<dbReference type="GO" id="GO:0003682">
    <property type="term" value="F:chromatin binding"/>
    <property type="evidence" value="ECO:0007669"/>
    <property type="project" value="InterPro"/>
</dbReference>
<evidence type="ECO:0000259" key="2">
    <source>
        <dbReference type="PROSITE" id="PS51038"/>
    </source>
</evidence>
<dbReference type="InterPro" id="IPR001025">
    <property type="entry name" value="BAH_dom"/>
</dbReference>
<feature type="compositionally biased region" description="Low complexity" evidence="1">
    <location>
        <begin position="178"/>
        <end position="198"/>
    </location>
</feature>
<keyword evidence="4" id="KW-1185">Reference proteome</keyword>
<dbReference type="InterPro" id="IPR043151">
    <property type="entry name" value="BAH_sf"/>
</dbReference>
<proteinExistence type="predicted"/>
<evidence type="ECO:0000313" key="4">
    <source>
        <dbReference type="Proteomes" id="UP001054857"/>
    </source>
</evidence>
<organism evidence="3 4">
    <name type="scientific">Astrephomene gubernaculifera</name>
    <dbReference type="NCBI Taxonomy" id="47775"/>
    <lineage>
        <taxon>Eukaryota</taxon>
        <taxon>Viridiplantae</taxon>
        <taxon>Chlorophyta</taxon>
        <taxon>core chlorophytes</taxon>
        <taxon>Chlorophyceae</taxon>
        <taxon>CS clade</taxon>
        <taxon>Chlamydomonadales</taxon>
        <taxon>Astrephomenaceae</taxon>
        <taxon>Astrephomene</taxon>
    </lineage>
</organism>
<dbReference type="AlphaFoldDB" id="A0AAD3DZH9"/>
<evidence type="ECO:0000256" key="1">
    <source>
        <dbReference type="SAM" id="MobiDB-lite"/>
    </source>
</evidence>
<dbReference type="Proteomes" id="UP001054857">
    <property type="component" value="Unassembled WGS sequence"/>
</dbReference>
<dbReference type="PROSITE" id="PS51038">
    <property type="entry name" value="BAH"/>
    <property type="match status" value="1"/>
</dbReference>
<reference evidence="3 4" key="1">
    <citation type="journal article" date="2021" name="Sci. Rep.">
        <title>Genome sequencing of the multicellular alga Astrephomene provides insights into convergent evolution of germ-soma differentiation.</title>
        <authorList>
            <person name="Yamashita S."/>
            <person name="Yamamoto K."/>
            <person name="Matsuzaki R."/>
            <person name="Suzuki S."/>
            <person name="Yamaguchi H."/>
            <person name="Hirooka S."/>
            <person name="Minakuchi Y."/>
            <person name="Miyagishima S."/>
            <person name="Kawachi M."/>
            <person name="Toyoda A."/>
            <person name="Nozaki H."/>
        </authorList>
    </citation>
    <scope>NUCLEOTIDE SEQUENCE [LARGE SCALE GENOMIC DNA]</scope>
    <source>
        <strain evidence="3 4">NIES-4017</strain>
    </source>
</reference>
<protein>
    <recommendedName>
        <fullName evidence="2">BAH domain-containing protein</fullName>
    </recommendedName>
</protein>
<dbReference type="Gene3D" id="2.30.30.490">
    <property type="match status" value="1"/>
</dbReference>
<name>A0AAD3DZH9_9CHLO</name>
<sequence>MAEVEDEVSDDEDNAVALDYEFERNATTNEIEAFHIQNSFVNADHPSVVRRYSTVMVQADPGTPKFVGYIRNVRHQRPCTATRQFVETEDDVLAELCWFYRTHDVRDAGVALPKDTLVRRARLSGVKGGGDRGTFKELFFSNHKDTVSLVSIMHTVKVWCLPDDDLSPVLITPPPPSQQQQQDLPPATSTSTASADAAAAADAPTAAAATAAAARGTTTALLPGFVCRRFYHVQQKKMTPLGRVAAAAGGGGGGGGGGGVERWLAED</sequence>